<dbReference type="Pfam" id="PF10294">
    <property type="entry name" value="Methyltransf_16"/>
    <property type="match status" value="1"/>
</dbReference>
<dbReference type="InterPro" id="IPR019410">
    <property type="entry name" value="Methyltransf_16"/>
</dbReference>
<keyword evidence="2" id="KW-1185">Reference proteome</keyword>
<dbReference type="OrthoDB" id="441433at2759"/>
<dbReference type="PANTHER" id="PTHR14614">
    <property type="entry name" value="HEPATOCELLULAR CARCINOMA-ASSOCIATED ANTIGEN"/>
    <property type="match status" value="1"/>
</dbReference>
<dbReference type="InterPro" id="IPR029063">
    <property type="entry name" value="SAM-dependent_MTases_sf"/>
</dbReference>
<evidence type="ECO:0000313" key="1">
    <source>
        <dbReference type="EMBL" id="CEL92836.1"/>
    </source>
</evidence>
<dbReference type="VEuPathDB" id="CryptoDB:Vbra_20143"/>
<dbReference type="AlphaFoldDB" id="A0A0G4EBF1"/>
<evidence type="ECO:0000313" key="2">
    <source>
        <dbReference type="Proteomes" id="UP000041254"/>
    </source>
</evidence>
<dbReference type="Proteomes" id="UP000041254">
    <property type="component" value="Unassembled WGS sequence"/>
</dbReference>
<proteinExistence type="predicted"/>
<evidence type="ECO:0008006" key="3">
    <source>
        <dbReference type="Google" id="ProtNLM"/>
    </source>
</evidence>
<gene>
    <name evidence="1" type="ORF">Vbra_20143</name>
</gene>
<accession>A0A0G4EBF1</accession>
<protein>
    <recommendedName>
        <fullName evidence="3">FAM86 N-terminal domain-containing protein</fullName>
    </recommendedName>
</protein>
<organism evidence="1 2">
    <name type="scientific">Vitrella brassicaformis (strain CCMP3155)</name>
    <dbReference type="NCBI Taxonomy" id="1169540"/>
    <lineage>
        <taxon>Eukaryota</taxon>
        <taxon>Sar</taxon>
        <taxon>Alveolata</taxon>
        <taxon>Colpodellida</taxon>
        <taxon>Vitrellaceae</taxon>
        <taxon>Vitrella</taxon>
    </lineage>
</organism>
<reference evidence="1 2" key="1">
    <citation type="submission" date="2014-11" db="EMBL/GenBank/DDBJ databases">
        <authorList>
            <person name="Zhu J."/>
            <person name="Qi W."/>
            <person name="Song R."/>
        </authorList>
    </citation>
    <scope>NUCLEOTIDE SEQUENCE [LARGE SCALE GENOMIC DNA]</scope>
</reference>
<dbReference type="PANTHER" id="PTHR14614:SF132">
    <property type="entry name" value="PROTEIN-LYSINE METHYLTRANSFERASE C42C1.13"/>
    <property type="match status" value="1"/>
</dbReference>
<sequence>MASDAASYDVSCQVQHTLFRLYFKNRPPKVVKAGECFAAELYLANELGMSHAMVPSDSSSTPSSSSSSRQSVGLQLTAIPWTPVTGSHQSPAPPCQLHVAVKNPRDLLVRKSGSASLQVAIYMMPSMGRRPSSVLSVTAVLVVQVDPKCVAGGGILRAASLPFTLVTNNTAAGGSNALVDAWDGFSGTRLLDLSPIGPLALILEQSAYEVLGGKVWDAGWMVAECLRQEGYRRLLHDHDAGRHACLELGSGTGVGGIAYYLSGGMRQPMVVCTDLPDVMPICEANLTLNFGAESDRKADIRGRPLPWGDDAALTAVSDEFGPFSLIMLCDVLYNSDSYGPLIATLRRAIDTSHPPAILLSYRYRDPCVGQFFQQLGDMCHIYDITDVPLPADERRIDAPERLAAPRRRSNVLRAALMRAGSDGGDGCGGGGALVSCEDIWVLWCVPQ</sequence>
<dbReference type="Gene3D" id="3.40.50.150">
    <property type="entry name" value="Vaccinia Virus protein VP39"/>
    <property type="match status" value="1"/>
</dbReference>
<dbReference type="EMBL" id="CDMY01000113">
    <property type="protein sequence ID" value="CEL92836.1"/>
    <property type="molecule type" value="Genomic_DNA"/>
</dbReference>
<dbReference type="STRING" id="1169540.A0A0G4EBF1"/>
<name>A0A0G4EBF1_VITBC</name>
<dbReference type="InParanoid" id="A0A0G4EBF1"/>